<proteinExistence type="predicted"/>
<keyword evidence="2" id="KW-1185">Reference proteome</keyword>
<accession>A0AAV4Y912</accession>
<sequence>MQHFPLWRLYSLSELTLEQLSGAYGGKIEIKAKFDAGTLMSGPQGSNKQEKGSNFKLCCEIRDNKNRRTDHFNQLTEGDGSRFTPTTHTCAHTHHRTKALCLSPTSFVCSPPQQLSKIIPLLALI</sequence>
<name>A0AAV4Y912_CAEEX</name>
<comment type="caution">
    <text evidence="1">The sequence shown here is derived from an EMBL/GenBank/DDBJ whole genome shotgun (WGS) entry which is preliminary data.</text>
</comment>
<gene>
    <name evidence="1" type="ORF">CEXT_137231</name>
</gene>
<protein>
    <submittedName>
        <fullName evidence="1">Uncharacterized protein</fullName>
    </submittedName>
</protein>
<evidence type="ECO:0000313" key="2">
    <source>
        <dbReference type="Proteomes" id="UP001054945"/>
    </source>
</evidence>
<reference evidence="1 2" key="1">
    <citation type="submission" date="2021-06" db="EMBL/GenBank/DDBJ databases">
        <title>Caerostris extrusa draft genome.</title>
        <authorList>
            <person name="Kono N."/>
            <person name="Arakawa K."/>
        </authorList>
    </citation>
    <scope>NUCLEOTIDE SEQUENCE [LARGE SCALE GENOMIC DNA]</scope>
</reference>
<dbReference type="Proteomes" id="UP001054945">
    <property type="component" value="Unassembled WGS sequence"/>
</dbReference>
<organism evidence="1 2">
    <name type="scientific">Caerostris extrusa</name>
    <name type="common">Bark spider</name>
    <name type="synonym">Caerostris bankana</name>
    <dbReference type="NCBI Taxonomy" id="172846"/>
    <lineage>
        <taxon>Eukaryota</taxon>
        <taxon>Metazoa</taxon>
        <taxon>Ecdysozoa</taxon>
        <taxon>Arthropoda</taxon>
        <taxon>Chelicerata</taxon>
        <taxon>Arachnida</taxon>
        <taxon>Araneae</taxon>
        <taxon>Araneomorphae</taxon>
        <taxon>Entelegynae</taxon>
        <taxon>Araneoidea</taxon>
        <taxon>Araneidae</taxon>
        <taxon>Caerostris</taxon>
    </lineage>
</organism>
<dbReference type="EMBL" id="BPLR01018972">
    <property type="protein sequence ID" value="GIZ03573.1"/>
    <property type="molecule type" value="Genomic_DNA"/>
</dbReference>
<dbReference type="AlphaFoldDB" id="A0AAV4Y912"/>
<evidence type="ECO:0000313" key="1">
    <source>
        <dbReference type="EMBL" id="GIZ03573.1"/>
    </source>
</evidence>